<dbReference type="EnsemblFungi" id="MAPG_04551T0">
    <property type="protein sequence ID" value="MAPG_04551T0"/>
    <property type="gene ID" value="MAPG_04551"/>
</dbReference>
<dbReference type="AlphaFoldDB" id="A0A0C4DX15"/>
<reference evidence="4" key="1">
    <citation type="submission" date="2010-05" db="EMBL/GenBank/DDBJ databases">
        <title>The genome sequence of Magnaporthe poae strain ATCC 64411.</title>
        <authorList>
            <person name="Ma L.-J."/>
            <person name="Dead R."/>
            <person name="Young S."/>
            <person name="Zeng Q."/>
            <person name="Koehrsen M."/>
            <person name="Alvarado L."/>
            <person name="Berlin A."/>
            <person name="Chapman S.B."/>
            <person name="Chen Z."/>
            <person name="Freedman E."/>
            <person name="Gellesch M."/>
            <person name="Goldberg J."/>
            <person name="Griggs A."/>
            <person name="Gujja S."/>
            <person name="Heilman E.R."/>
            <person name="Heiman D."/>
            <person name="Hepburn T."/>
            <person name="Howarth C."/>
            <person name="Jen D."/>
            <person name="Larson L."/>
            <person name="Mehta T."/>
            <person name="Neiman D."/>
            <person name="Pearson M."/>
            <person name="Roberts A."/>
            <person name="Saif S."/>
            <person name="Shea T."/>
            <person name="Shenoy N."/>
            <person name="Sisk P."/>
            <person name="Stolte C."/>
            <person name="Sykes S."/>
            <person name="Walk T."/>
            <person name="White J."/>
            <person name="Yandava C."/>
            <person name="Haas B."/>
            <person name="Nusbaum C."/>
            <person name="Birren B."/>
        </authorList>
    </citation>
    <scope>NUCLEOTIDE SEQUENCE [LARGE SCALE GENOMIC DNA]</scope>
    <source>
        <strain evidence="4">ATCC 64411 / 73-15</strain>
    </source>
</reference>
<reference evidence="3" key="4">
    <citation type="journal article" date="2015" name="G3 (Bethesda)">
        <title>Genome sequences of three phytopathogenic species of the Magnaporthaceae family of fungi.</title>
        <authorList>
            <person name="Okagaki L.H."/>
            <person name="Nunes C.C."/>
            <person name="Sailsbery J."/>
            <person name="Clay B."/>
            <person name="Brown D."/>
            <person name="John T."/>
            <person name="Oh Y."/>
            <person name="Young N."/>
            <person name="Fitzgerald M."/>
            <person name="Haas B.J."/>
            <person name="Zeng Q."/>
            <person name="Young S."/>
            <person name="Adiconis X."/>
            <person name="Fan L."/>
            <person name="Levin J.Z."/>
            <person name="Mitchell T.K."/>
            <person name="Okubara P.A."/>
            <person name="Farman M.L."/>
            <person name="Kohn L.M."/>
            <person name="Birren B."/>
            <person name="Ma L.-J."/>
            <person name="Dean R.A."/>
        </authorList>
    </citation>
    <scope>NUCLEOTIDE SEQUENCE</scope>
    <source>
        <strain evidence="3">ATCC 64411 / 73-15</strain>
    </source>
</reference>
<dbReference type="Proteomes" id="UP000011715">
    <property type="component" value="Unassembled WGS sequence"/>
</dbReference>
<feature type="compositionally biased region" description="Acidic residues" evidence="1">
    <location>
        <begin position="1096"/>
        <end position="1117"/>
    </location>
</feature>
<keyword evidence="4" id="KW-1185">Reference proteome</keyword>
<sequence>MDPISALGAASAVVGIAGFAIQLCEVLHKVSSEIKGAHDSLVAVVTIIESTVESLKLIHRYLDLESQNQLSGQKGGLFSKDALVFVKNNADRCLLVFWRIEATVLDRSDKNLEAILRQRLAEFDSKARAQPGNLMLNPELVHPSLSFLGRLRWPLVAPKLDEFRSQLQFHQQCLSLVFMVISLGEVRSKPTTSNQDLADMAKMTEEIKAASKEIKSTMKAVHSIRGMVQEGDINVGVLFGEPGAGGKPEKRTNSRRAHDGKDPRDSPESPPRPPVPRQPDTGRKLNLWRQPAPEDPKPAPNPRAPGPIAQAVELSTAAASSVPPPENPRPPVPMADSQPDEAATANDPERLGIYQRPSIAHPGKQVGFHPLPAPTPGLVPMGHNSSPSPPIPDIPSSIPKDPPDSVPTIGATEPQASGDGGEGPTRIMDTDGDGSGGNEEPDDDENEGTSDGDRERRAAKIELAISAFSSYRNGPVSRYIIKRNGAPILLGPAPLGRLERLAEATRWWPSKGAMCRTLASATEEQLEVLAGLLDLPDSHGRSVSRSILRVGKIKQRGGPVYRASSDVWALLAVVEDTTREESSFTPYFTDIGRKEKDPVIVGRVPASGNPKGPPQSDRPEVRFQDLSQLSGSRHDFTRRLTTYHIWKIQPFLDPRISPHTVSARADWTRCFVIEEDADQDEIARRCAHLERSILGGLSSTWSKLTIDQRAQIARLEEQLAFEEQKGPSGRPNFAWYVEYMETVKTANQRGLFEAVRKKKKEQAPEISAILVFFTRRPAHGVDVAQLFHITTSGHGHAPPIYTRVARRHLSIETLRAFNIAFIVDPQDPEHLLIKRPIHEEELDPLWEHTRAIREKRRGSAPINTRPHGSPVLSTQDGDHHGPDASSSTATFVRKDGEAPPPPSRHRRHQQEETARRRMELEHRIQRERDLEAEVRRKREAEEEARRLKQAEEDTRRVKEEAEEDAKHRFDLEQEARRREELAAAIQRQRDLMEDAKRRSDLEKAEKQQGPQEWHVAEGSPYQPIQSMSSRSRMIPRPSEPSSAPIRFSRASNQTTQHDRTTQSTEPLPAGQSIKPRPANQSTEPRHYPDSLPTDLTEAEDGPTAEDDDDSTAEDDDDIVARLLSRWTPAGAGAGSVHASQEAAEGPGQPSRPDQPSGAYIIASNVQERERLDTPTNGKARKLKMDGRSRLFGRP</sequence>
<feature type="compositionally biased region" description="Acidic residues" evidence="1">
    <location>
        <begin position="439"/>
        <end position="450"/>
    </location>
</feature>
<dbReference type="OrthoDB" id="5431013at2759"/>
<name>A0A0C4DX15_MAGP6</name>
<feature type="compositionally biased region" description="Pro residues" evidence="1">
    <location>
        <begin position="268"/>
        <end position="277"/>
    </location>
</feature>
<feature type="compositionally biased region" description="Basic and acidic residues" evidence="1">
    <location>
        <begin position="247"/>
        <end position="267"/>
    </location>
</feature>
<feature type="compositionally biased region" description="Pro residues" evidence="1">
    <location>
        <begin position="322"/>
        <end position="333"/>
    </location>
</feature>
<feature type="region of interest" description="Disordered" evidence="1">
    <location>
        <begin position="239"/>
        <end position="455"/>
    </location>
</feature>
<feature type="compositionally biased region" description="Low complexity" evidence="1">
    <location>
        <begin position="1022"/>
        <end position="1042"/>
    </location>
</feature>
<dbReference type="EMBL" id="GL876968">
    <property type="protein sequence ID" value="KLU85528.1"/>
    <property type="molecule type" value="Genomic_DNA"/>
</dbReference>
<dbReference type="VEuPathDB" id="FungiDB:MAPG_04551"/>
<protein>
    <recommendedName>
        <fullName evidence="5">Fungal N-terminal domain-containing protein</fullName>
    </recommendedName>
</protein>
<accession>A0A0C4DX15</accession>
<gene>
    <name evidence="2" type="ORF">MAPG_04551</name>
</gene>
<feature type="region of interest" description="Disordered" evidence="1">
    <location>
        <begin position="988"/>
        <end position="1194"/>
    </location>
</feature>
<feature type="region of interest" description="Disordered" evidence="1">
    <location>
        <begin position="855"/>
        <end position="975"/>
    </location>
</feature>
<proteinExistence type="predicted"/>
<dbReference type="STRING" id="644358.A0A0C4DX15"/>
<evidence type="ECO:0000313" key="2">
    <source>
        <dbReference type="EMBL" id="KLU85528.1"/>
    </source>
</evidence>
<feature type="compositionally biased region" description="Basic and acidic residues" evidence="1">
    <location>
        <begin position="988"/>
        <end position="1006"/>
    </location>
</feature>
<reference evidence="3" key="5">
    <citation type="submission" date="2015-06" db="UniProtKB">
        <authorList>
            <consortium name="EnsemblFungi"/>
        </authorList>
    </citation>
    <scope>IDENTIFICATION</scope>
    <source>
        <strain evidence="3">ATCC 64411</strain>
    </source>
</reference>
<evidence type="ECO:0000313" key="3">
    <source>
        <dbReference type="EnsemblFungi" id="MAPG_04551T0"/>
    </source>
</evidence>
<dbReference type="OMA" id="EHRINRE"/>
<feature type="compositionally biased region" description="Polar residues" evidence="1">
    <location>
        <begin position="1049"/>
        <end position="1065"/>
    </location>
</feature>
<organism evidence="3 4">
    <name type="scientific">Magnaporthiopsis poae (strain ATCC 64411 / 73-15)</name>
    <name type="common">Kentucky bluegrass fungus</name>
    <name type="synonym">Magnaporthe poae</name>
    <dbReference type="NCBI Taxonomy" id="644358"/>
    <lineage>
        <taxon>Eukaryota</taxon>
        <taxon>Fungi</taxon>
        <taxon>Dikarya</taxon>
        <taxon>Ascomycota</taxon>
        <taxon>Pezizomycotina</taxon>
        <taxon>Sordariomycetes</taxon>
        <taxon>Sordariomycetidae</taxon>
        <taxon>Magnaporthales</taxon>
        <taxon>Magnaporthaceae</taxon>
        <taxon>Magnaporthiopsis</taxon>
    </lineage>
</organism>
<feature type="compositionally biased region" description="Basic and acidic residues" evidence="1">
    <location>
        <begin position="909"/>
        <end position="975"/>
    </location>
</feature>
<reference evidence="2" key="3">
    <citation type="submission" date="2011-03" db="EMBL/GenBank/DDBJ databases">
        <title>Annotation of Magnaporthe poae ATCC 64411.</title>
        <authorList>
            <person name="Ma L.-J."/>
            <person name="Dead R."/>
            <person name="Young S.K."/>
            <person name="Zeng Q."/>
            <person name="Gargeya S."/>
            <person name="Fitzgerald M."/>
            <person name="Haas B."/>
            <person name="Abouelleil A."/>
            <person name="Alvarado L."/>
            <person name="Arachchi H.M."/>
            <person name="Berlin A."/>
            <person name="Brown A."/>
            <person name="Chapman S.B."/>
            <person name="Chen Z."/>
            <person name="Dunbar C."/>
            <person name="Freedman E."/>
            <person name="Gearin G."/>
            <person name="Gellesch M."/>
            <person name="Goldberg J."/>
            <person name="Griggs A."/>
            <person name="Gujja S."/>
            <person name="Heiman D."/>
            <person name="Howarth C."/>
            <person name="Larson L."/>
            <person name="Lui A."/>
            <person name="MacDonald P.J.P."/>
            <person name="Mehta T."/>
            <person name="Montmayeur A."/>
            <person name="Murphy C."/>
            <person name="Neiman D."/>
            <person name="Pearson M."/>
            <person name="Priest M."/>
            <person name="Roberts A."/>
            <person name="Saif S."/>
            <person name="Shea T."/>
            <person name="Shenoy N."/>
            <person name="Sisk P."/>
            <person name="Stolte C."/>
            <person name="Sykes S."/>
            <person name="Yandava C."/>
            <person name="Wortman J."/>
            <person name="Nusbaum C."/>
            <person name="Birren B."/>
        </authorList>
    </citation>
    <scope>NUCLEOTIDE SEQUENCE</scope>
    <source>
        <strain evidence="2">ATCC 64411</strain>
    </source>
</reference>
<reference evidence="2" key="2">
    <citation type="submission" date="2010-05" db="EMBL/GenBank/DDBJ databases">
        <title>The Genome Sequence of Magnaporthe poae strain ATCC 64411.</title>
        <authorList>
            <consortium name="The Broad Institute Genome Sequencing Platform"/>
            <consortium name="Broad Institute Genome Sequencing Center for Infectious Disease"/>
            <person name="Ma L.-J."/>
            <person name="Dead R."/>
            <person name="Young S."/>
            <person name="Zeng Q."/>
            <person name="Koehrsen M."/>
            <person name="Alvarado L."/>
            <person name="Berlin A."/>
            <person name="Chapman S.B."/>
            <person name="Chen Z."/>
            <person name="Freedman E."/>
            <person name="Gellesch M."/>
            <person name="Goldberg J."/>
            <person name="Griggs A."/>
            <person name="Gujja S."/>
            <person name="Heilman E.R."/>
            <person name="Heiman D."/>
            <person name="Hepburn T."/>
            <person name="Howarth C."/>
            <person name="Jen D."/>
            <person name="Larson L."/>
            <person name="Mehta T."/>
            <person name="Neiman D."/>
            <person name="Pearson M."/>
            <person name="Roberts A."/>
            <person name="Saif S."/>
            <person name="Shea T."/>
            <person name="Shenoy N."/>
            <person name="Sisk P."/>
            <person name="Stolte C."/>
            <person name="Sykes S."/>
            <person name="Walk T."/>
            <person name="White J."/>
            <person name="Yandava C."/>
            <person name="Haas B."/>
            <person name="Nusbaum C."/>
            <person name="Birren B."/>
        </authorList>
    </citation>
    <scope>NUCLEOTIDE SEQUENCE</scope>
    <source>
        <strain evidence="2">ATCC 64411</strain>
    </source>
</reference>
<dbReference type="EMBL" id="ADBL01001069">
    <property type="status" value="NOT_ANNOTATED_CDS"/>
    <property type="molecule type" value="Genomic_DNA"/>
</dbReference>
<evidence type="ECO:0000313" key="4">
    <source>
        <dbReference type="Proteomes" id="UP000011715"/>
    </source>
</evidence>
<evidence type="ECO:0000256" key="1">
    <source>
        <dbReference type="SAM" id="MobiDB-lite"/>
    </source>
</evidence>
<evidence type="ECO:0008006" key="5">
    <source>
        <dbReference type="Google" id="ProtNLM"/>
    </source>
</evidence>